<dbReference type="Pfam" id="PF02683">
    <property type="entry name" value="DsbD_TM"/>
    <property type="match status" value="1"/>
</dbReference>
<gene>
    <name evidence="6" type="ORF">AWC04_17960</name>
</gene>
<comment type="subcellular location">
    <subcellularLocation>
        <location evidence="1">Cell membrane</location>
        <topology evidence="1">Multi-pass membrane protein</topology>
    </subcellularLocation>
</comment>
<dbReference type="Gene3D" id="3.40.30.10">
    <property type="entry name" value="Glutaredoxin"/>
    <property type="match status" value="1"/>
</dbReference>
<dbReference type="Pfam" id="PF00578">
    <property type="entry name" value="AhpC-TSA"/>
    <property type="match status" value="1"/>
</dbReference>
<dbReference type="STRING" id="1793.AWC04_17960"/>
<dbReference type="EMBL" id="LQOJ01000054">
    <property type="protein sequence ID" value="ORU99002.1"/>
    <property type="molecule type" value="Genomic_DNA"/>
</dbReference>
<comment type="caution">
    <text evidence="6">The sequence shown here is derived from an EMBL/GenBank/DDBJ whole genome shotgun (WGS) entry which is preliminary data.</text>
</comment>
<sequence length="565" mass="58292">MTLLLVGFVGGLLAAISPCVLPVLPIVLLGGATGSHGAPEDPAPRPWARPVAIVAGLTLSFTLFTLFGAVLLHLLHLPAGLLRWLGIGTLALLGVAMLVPAVERLLERPFALIPQARLARTRGGVGGGFVLGLALGAVYVPCAGPVLAAIAIAGAGGQLGWPTLALTLGFAAGTAVPLLAIALAGGRLRTRARFLATRARAVRAVAGVAMIALAVALAANLTDVIARKVPDYTKAIGAALPAAVVAAPRVGGTGSLQDCQDDAYRGTSALSDCGPAPEFAGIERWLGGGPLTMAGLRGQVVLIDFWAYSCINCQRELPHVQAWYQRYRPLGFQVVGVHTPEYAFERVPANIADGAARLGLTFPVAVDNDYRTWTAYQNIAWPAGYLVDAAGVIRRVNFGEGDYAETESDIRALLAAAHPGVELPAPTDLPDTTPRDRRQTPELYLGANRARAFAGGTLPLGTDAFTATAPPAPNTFALSGTWTVGEESLTAGEDAAITLSYHAAKVYLNTSGTGTLTTSDGGHTATLNVAGVPNIHPVLDRSAAGPGTLRIAVSPGLSVYSFTFG</sequence>
<dbReference type="GO" id="GO:0005886">
    <property type="term" value="C:plasma membrane"/>
    <property type="evidence" value="ECO:0007669"/>
    <property type="project" value="UniProtKB-SubCell"/>
</dbReference>
<evidence type="ECO:0000256" key="3">
    <source>
        <dbReference type="ARBA" id="ARBA00022692"/>
    </source>
</evidence>
<dbReference type="Gene3D" id="2.60.120.260">
    <property type="entry name" value="Galactose-binding domain-like"/>
    <property type="match status" value="1"/>
</dbReference>
<name>A0A1X1R3V7_MYCFA</name>
<keyword evidence="5" id="KW-0472">Membrane</keyword>
<dbReference type="InterPro" id="IPR050553">
    <property type="entry name" value="Thioredoxin_ResA/DsbE_sf"/>
</dbReference>
<keyword evidence="3" id="KW-0812">Transmembrane</keyword>
<evidence type="ECO:0000256" key="5">
    <source>
        <dbReference type="ARBA" id="ARBA00023136"/>
    </source>
</evidence>
<proteinExistence type="predicted"/>
<reference evidence="6 7" key="1">
    <citation type="submission" date="2016-01" db="EMBL/GenBank/DDBJ databases">
        <title>The new phylogeny of the genus Mycobacterium.</title>
        <authorList>
            <person name="Tarcisio F."/>
            <person name="Conor M."/>
            <person name="Antonella G."/>
            <person name="Elisabetta G."/>
            <person name="Giulia F.S."/>
            <person name="Sara T."/>
            <person name="Anna F."/>
            <person name="Clotilde B."/>
            <person name="Roberto B."/>
            <person name="Veronica D.S."/>
            <person name="Fabio R."/>
            <person name="Monica P."/>
            <person name="Olivier J."/>
            <person name="Enrico T."/>
            <person name="Nicola S."/>
        </authorList>
    </citation>
    <scope>NUCLEOTIDE SEQUENCE [LARGE SCALE GENOMIC DNA]</scope>
    <source>
        <strain evidence="6 7">DSM 44179</strain>
    </source>
</reference>
<protein>
    <submittedName>
        <fullName evidence="6">Thiol:disulfide interchange protein</fullName>
    </submittedName>
</protein>
<dbReference type="PANTHER" id="PTHR42852">
    <property type="entry name" value="THIOL:DISULFIDE INTERCHANGE PROTEIN DSBE"/>
    <property type="match status" value="1"/>
</dbReference>
<organism evidence="6 7">
    <name type="scientific">Mycolicibacterium fallax</name>
    <name type="common">Mycobacterium fallax</name>
    <dbReference type="NCBI Taxonomy" id="1793"/>
    <lineage>
        <taxon>Bacteria</taxon>
        <taxon>Bacillati</taxon>
        <taxon>Actinomycetota</taxon>
        <taxon>Actinomycetes</taxon>
        <taxon>Mycobacteriales</taxon>
        <taxon>Mycobacteriaceae</taxon>
        <taxon>Mycolicibacterium</taxon>
    </lineage>
</organism>
<dbReference type="GO" id="GO:0016491">
    <property type="term" value="F:oxidoreductase activity"/>
    <property type="evidence" value="ECO:0007669"/>
    <property type="project" value="InterPro"/>
</dbReference>
<dbReference type="PROSITE" id="PS51352">
    <property type="entry name" value="THIOREDOXIN_2"/>
    <property type="match status" value="1"/>
</dbReference>
<dbReference type="GO" id="GO:0016209">
    <property type="term" value="F:antioxidant activity"/>
    <property type="evidence" value="ECO:0007669"/>
    <property type="project" value="InterPro"/>
</dbReference>
<keyword evidence="4" id="KW-1133">Transmembrane helix</keyword>
<dbReference type="PANTHER" id="PTHR42852:SF13">
    <property type="entry name" value="PROTEIN DIPZ"/>
    <property type="match status" value="1"/>
</dbReference>
<dbReference type="InterPro" id="IPR013766">
    <property type="entry name" value="Thioredoxin_domain"/>
</dbReference>
<dbReference type="AlphaFoldDB" id="A0A1X1R3V7"/>
<dbReference type="Proteomes" id="UP000193484">
    <property type="component" value="Unassembled WGS sequence"/>
</dbReference>
<dbReference type="GO" id="GO:0017004">
    <property type="term" value="P:cytochrome complex assembly"/>
    <property type="evidence" value="ECO:0007669"/>
    <property type="project" value="InterPro"/>
</dbReference>
<dbReference type="OrthoDB" id="9811352at2"/>
<dbReference type="InterPro" id="IPR041017">
    <property type="entry name" value="Thioredoxin_10"/>
</dbReference>
<dbReference type="InterPro" id="IPR000866">
    <property type="entry name" value="AhpC/TSA"/>
</dbReference>
<evidence type="ECO:0000313" key="7">
    <source>
        <dbReference type="Proteomes" id="UP000193484"/>
    </source>
</evidence>
<evidence type="ECO:0000256" key="4">
    <source>
        <dbReference type="ARBA" id="ARBA00022989"/>
    </source>
</evidence>
<evidence type="ECO:0000313" key="6">
    <source>
        <dbReference type="EMBL" id="ORU99002.1"/>
    </source>
</evidence>
<dbReference type="InterPro" id="IPR003834">
    <property type="entry name" value="Cyt_c_assmbl_TM_dom"/>
</dbReference>
<dbReference type="InterPro" id="IPR036249">
    <property type="entry name" value="Thioredoxin-like_sf"/>
</dbReference>
<accession>A0A1X1R3V7</accession>
<evidence type="ECO:0000256" key="2">
    <source>
        <dbReference type="ARBA" id="ARBA00022475"/>
    </source>
</evidence>
<keyword evidence="2" id="KW-1003">Cell membrane</keyword>
<evidence type="ECO:0000256" key="1">
    <source>
        <dbReference type="ARBA" id="ARBA00004651"/>
    </source>
</evidence>
<dbReference type="SUPFAM" id="SSF52833">
    <property type="entry name" value="Thioredoxin-like"/>
    <property type="match status" value="1"/>
</dbReference>
<keyword evidence="7" id="KW-1185">Reference proteome</keyword>
<dbReference type="Pfam" id="PF17991">
    <property type="entry name" value="Thioredoxin_10"/>
    <property type="match status" value="1"/>
</dbReference>
<dbReference type="RefSeq" id="WP_085099840.1">
    <property type="nucleotide sequence ID" value="NZ_AP022603.1"/>
</dbReference>